<dbReference type="Proteomes" id="UP000805649">
    <property type="component" value="Unassembled WGS sequence"/>
</dbReference>
<comment type="caution">
    <text evidence="1">The sequence shown here is derived from an EMBL/GenBank/DDBJ whole genome shotgun (WGS) entry which is preliminary data.</text>
</comment>
<evidence type="ECO:0000313" key="2">
    <source>
        <dbReference type="Proteomes" id="UP000805649"/>
    </source>
</evidence>
<reference evidence="1 2" key="1">
    <citation type="journal article" date="2020" name="Phytopathology">
        <title>Genome Sequence Resources of Colletotrichum truncatum, C. plurivorum, C. musicola, and C. sojae: Four Species Pathogenic to Soybean (Glycine max).</title>
        <authorList>
            <person name="Rogerio F."/>
            <person name="Boufleur T.R."/>
            <person name="Ciampi-Guillardi M."/>
            <person name="Sukno S.A."/>
            <person name="Thon M.R."/>
            <person name="Massola Junior N.S."/>
            <person name="Baroncelli R."/>
        </authorList>
    </citation>
    <scope>NUCLEOTIDE SEQUENCE [LARGE SCALE GENOMIC DNA]</scope>
    <source>
        <strain evidence="1 2">CMES1059</strain>
    </source>
</reference>
<organism evidence="1 2">
    <name type="scientific">Colletotrichum truncatum</name>
    <name type="common">Anthracnose fungus</name>
    <name type="synonym">Colletotrichum capsici</name>
    <dbReference type="NCBI Taxonomy" id="5467"/>
    <lineage>
        <taxon>Eukaryota</taxon>
        <taxon>Fungi</taxon>
        <taxon>Dikarya</taxon>
        <taxon>Ascomycota</taxon>
        <taxon>Pezizomycotina</taxon>
        <taxon>Sordariomycetes</taxon>
        <taxon>Hypocreomycetidae</taxon>
        <taxon>Glomerellales</taxon>
        <taxon>Glomerellaceae</taxon>
        <taxon>Colletotrichum</taxon>
        <taxon>Colletotrichum truncatum species complex</taxon>
    </lineage>
</organism>
<evidence type="ECO:0000313" key="1">
    <source>
        <dbReference type="EMBL" id="KAL0932688.1"/>
    </source>
</evidence>
<dbReference type="EMBL" id="VUJX02000008">
    <property type="protein sequence ID" value="KAL0932688.1"/>
    <property type="molecule type" value="Genomic_DNA"/>
</dbReference>
<gene>
    <name evidence="1" type="ORF">CTRU02_211651</name>
</gene>
<proteinExistence type="predicted"/>
<protein>
    <submittedName>
        <fullName evidence="1">Uncharacterized protein</fullName>
    </submittedName>
</protein>
<keyword evidence="2" id="KW-1185">Reference proteome</keyword>
<sequence>MSSSGSGNSSGGGSSGGSNGGQQSSGGQCSGGYTKSDNFTWGQAKSSTYIDNKGYKRNTNDGSYTYEYPPRKYNSDGTVKHSG</sequence>
<accession>A0ACC3YL98</accession>
<name>A0ACC3YL98_COLTU</name>